<dbReference type="EMBL" id="QSJG01000053">
    <property type="protein sequence ID" value="RHD47579.1"/>
    <property type="molecule type" value="Genomic_DNA"/>
</dbReference>
<reference evidence="1 2" key="1">
    <citation type="submission" date="2018-08" db="EMBL/GenBank/DDBJ databases">
        <title>A genome reference for cultivated species of the human gut microbiota.</title>
        <authorList>
            <person name="Zou Y."/>
            <person name="Xue W."/>
            <person name="Luo G."/>
        </authorList>
    </citation>
    <scope>NUCLEOTIDE SEQUENCE [LARGE SCALE GENOMIC DNA]</scope>
    <source>
        <strain evidence="1 2">AM31-10</strain>
    </source>
</reference>
<dbReference type="AlphaFoldDB" id="A0A414FIK7"/>
<evidence type="ECO:0008006" key="3">
    <source>
        <dbReference type="Google" id="ProtNLM"/>
    </source>
</evidence>
<evidence type="ECO:0000313" key="1">
    <source>
        <dbReference type="EMBL" id="RHD47579.1"/>
    </source>
</evidence>
<dbReference type="RefSeq" id="WP_220445878.1">
    <property type="nucleotide sequence ID" value="NZ_QSJG01000053.1"/>
</dbReference>
<evidence type="ECO:0000313" key="2">
    <source>
        <dbReference type="Proteomes" id="UP000284361"/>
    </source>
</evidence>
<proteinExistence type="predicted"/>
<accession>A0A414FIK7</accession>
<dbReference type="Proteomes" id="UP000284361">
    <property type="component" value="Unassembled WGS sequence"/>
</dbReference>
<organism evidence="1 2">
    <name type="scientific">Phocaeicola plebeius</name>
    <dbReference type="NCBI Taxonomy" id="310297"/>
    <lineage>
        <taxon>Bacteria</taxon>
        <taxon>Pseudomonadati</taxon>
        <taxon>Bacteroidota</taxon>
        <taxon>Bacteroidia</taxon>
        <taxon>Bacteroidales</taxon>
        <taxon>Bacteroidaceae</taxon>
        <taxon>Phocaeicola</taxon>
    </lineage>
</organism>
<feature type="non-terminal residue" evidence="1">
    <location>
        <position position="1"/>
    </location>
</feature>
<sequence>TDGSITKKRMHHFDTSSSAKMLSFSNIEIETSLMEISFISTNENKVSFLCYNYITIKDGNKYNTHSLEQKHSQDPSRLLRIDFWGLNLIIKSQHSSNLIVGDAPFEITFYTDKKSGITSAYFPCNYEVAHNELTEELFNIFRDSLIGYFSLINGARVQITKEYYNSFTRIYSYDKIENISYSSYLCGSIRVYDPDTSLFEFDNYVRWNNVLNINKFVQHLSTAQQVLSIVDRAFILILAFEGLCEKYQSLVDKERIPSQLVSKGSFQIIKKELLNILENHNEISTDVMKKLSDRICNLNSNKSSTNKFKLIIDDLNIEMTEKINTLFKKVRSTLVHEATLNEYEDYQLLSELIREIILRLINSKLERYSSFVDKMFKGESPNLSYNEYIIQKHIKIEDSLFAEYDRRFKYWIKQGK</sequence>
<comment type="caution">
    <text evidence="1">The sequence shown here is derived from an EMBL/GenBank/DDBJ whole genome shotgun (WGS) entry which is preliminary data.</text>
</comment>
<name>A0A414FIK7_9BACT</name>
<gene>
    <name evidence="1" type="ORF">DW789_15230</name>
</gene>
<protein>
    <recommendedName>
        <fullName evidence="3">ApeA N-terminal domain-containing protein</fullName>
    </recommendedName>
</protein>